<dbReference type="EMBL" id="SNRY01008373">
    <property type="protein sequence ID" value="KAA6308660.1"/>
    <property type="molecule type" value="Genomic_DNA"/>
</dbReference>
<reference evidence="1" key="1">
    <citation type="submission" date="2019-03" db="EMBL/GenBank/DDBJ databases">
        <title>Single cell metagenomics reveals metabolic interactions within the superorganism composed of flagellate Streblomastix strix and complex community of Bacteroidetes bacteria on its surface.</title>
        <authorList>
            <person name="Treitli S.C."/>
            <person name="Kolisko M."/>
            <person name="Husnik F."/>
            <person name="Keeling P."/>
            <person name="Hampl V."/>
        </authorList>
    </citation>
    <scope>NUCLEOTIDE SEQUENCE</scope>
    <source>
        <strain evidence="1">STM</strain>
    </source>
</reference>
<evidence type="ECO:0000313" key="1">
    <source>
        <dbReference type="EMBL" id="KAA6308660.1"/>
    </source>
</evidence>
<organism evidence="1">
    <name type="scientific">termite gut metagenome</name>
    <dbReference type="NCBI Taxonomy" id="433724"/>
    <lineage>
        <taxon>unclassified sequences</taxon>
        <taxon>metagenomes</taxon>
        <taxon>organismal metagenomes</taxon>
    </lineage>
</organism>
<sequence length="131" mass="15012">MTPFLLTKILRFTQYITDYSIEVIKTVVDTLQLSSFEAQEPRNSIGEKYAVVASFLIDKSKLSERNRQIGLAFNFLFCRNPKENRKWQSQYLRLCMQIACTPKKKAVTNFFVTACISVVGVDGFEPPTLCL</sequence>
<proteinExistence type="predicted"/>
<accession>A0A5J4PIK0</accession>
<name>A0A5J4PIK0_9ZZZZ</name>
<comment type="caution">
    <text evidence="1">The sequence shown here is derived from an EMBL/GenBank/DDBJ whole genome shotgun (WGS) entry which is preliminary data.</text>
</comment>
<protein>
    <submittedName>
        <fullName evidence="1">Uncharacterized protein</fullName>
    </submittedName>
</protein>
<dbReference type="AlphaFoldDB" id="A0A5J4PIK0"/>
<gene>
    <name evidence="1" type="ORF">EZS27_039714</name>
</gene>